<dbReference type="OrthoDB" id="9806724at2"/>
<accession>A0A1W1WV78</accession>
<dbReference type="Pfam" id="PF02910">
    <property type="entry name" value="Succ_DH_flav_C"/>
    <property type="match status" value="1"/>
</dbReference>
<dbReference type="STRING" id="1069081.SAMN05660197_1931"/>
<dbReference type="NCBIfam" id="TIGR00551">
    <property type="entry name" value="nadB"/>
    <property type="match status" value="1"/>
</dbReference>
<comment type="function">
    <text evidence="11">Catalyzes the oxidation of L-aspartate to iminoaspartate.</text>
</comment>
<feature type="domain" description="FAD-dependent oxidoreductase 2 FAD-binding" evidence="12">
    <location>
        <begin position="4"/>
        <end position="369"/>
    </location>
</feature>
<gene>
    <name evidence="14" type="ORF">SAMN05660197_1931</name>
</gene>
<keyword evidence="15" id="KW-1185">Reference proteome</keyword>
<dbReference type="GO" id="GO:0005737">
    <property type="term" value="C:cytoplasm"/>
    <property type="evidence" value="ECO:0007669"/>
    <property type="project" value="UniProtKB-SubCell"/>
</dbReference>
<dbReference type="Gene3D" id="1.20.58.100">
    <property type="entry name" value="Fumarate reductase/succinate dehydrogenase flavoprotein-like, C-terminal domain"/>
    <property type="match status" value="1"/>
</dbReference>
<dbReference type="SUPFAM" id="SSF56425">
    <property type="entry name" value="Succinate dehydrogenase/fumarate reductase flavoprotein, catalytic domain"/>
    <property type="match status" value="1"/>
</dbReference>
<dbReference type="FunFam" id="3.90.700.10:FF:000002">
    <property type="entry name" value="L-aspartate oxidase"/>
    <property type="match status" value="1"/>
</dbReference>
<dbReference type="UniPathway" id="UPA00253">
    <property type="reaction ID" value="UER00326"/>
</dbReference>
<dbReference type="RefSeq" id="WP_084276469.1">
    <property type="nucleotide sequence ID" value="NZ_AP026671.1"/>
</dbReference>
<comment type="catalytic activity">
    <reaction evidence="9">
        <text>L-aspartate + O2 = iminosuccinate + H2O2</text>
        <dbReference type="Rhea" id="RHEA:25876"/>
        <dbReference type="ChEBI" id="CHEBI:15379"/>
        <dbReference type="ChEBI" id="CHEBI:16240"/>
        <dbReference type="ChEBI" id="CHEBI:29991"/>
        <dbReference type="ChEBI" id="CHEBI:77875"/>
        <dbReference type="EC" id="1.4.3.16"/>
    </reaction>
    <physiologicalReaction direction="left-to-right" evidence="9">
        <dbReference type="Rhea" id="RHEA:25877"/>
    </physiologicalReaction>
</comment>
<evidence type="ECO:0000256" key="6">
    <source>
        <dbReference type="ARBA" id="ARBA00022642"/>
    </source>
</evidence>
<organism evidence="14 15">
    <name type="scientific">Nitratiruptor tergarcus DSM 16512</name>
    <dbReference type="NCBI Taxonomy" id="1069081"/>
    <lineage>
        <taxon>Bacteria</taxon>
        <taxon>Pseudomonadati</taxon>
        <taxon>Campylobacterota</taxon>
        <taxon>Epsilonproteobacteria</taxon>
        <taxon>Nautiliales</taxon>
        <taxon>Nitratiruptoraceae</taxon>
        <taxon>Nitratiruptor</taxon>
    </lineage>
</organism>
<dbReference type="EMBL" id="FWWZ01000001">
    <property type="protein sequence ID" value="SMC10092.1"/>
    <property type="molecule type" value="Genomic_DNA"/>
</dbReference>
<keyword evidence="6 11" id="KW-0662">Pyridine nucleotide biosynthesis</keyword>
<evidence type="ECO:0000313" key="14">
    <source>
        <dbReference type="EMBL" id="SMC10092.1"/>
    </source>
</evidence>
<dbReference type="InterPro" id="IPR027477">
    <property type="entry name" value="Succ_DH/fumarate_Rdtase_cat_sf"/>
</dbReference>
<dbReference type="InterPro" id="IPR015939">
    <property type="entry name" value="Fum_Rdtase/Succ_DH_flav-like_C"/>
</dbReference>
<evidence type="ECO:0000256" key="11">
    <source>
        <dbReference type="RuleBase" id="RU362049"/>
    </source>
</evidence>
<evidence type="ECO:0000259" key="12">
    <source>
        <dbReference type="Pfam" id="PF00890"/>
    </source>
</evidence>
<comment type="cofactor">
    <cofactor evidence="1 11">
        <name>FAD</name>
        <dbReference type="ChEBI" id="CHEBI:57692"/>
    </cofactor>
</comment>
<feature type="domain" description="Fumarate reductase/succinate dehydrogenase flavoprotein-like C-terminal" evidence="13">
    <location>
        <begin position="454"/>
        <end position="478"/>
    </location>
</feature>
<evidence type="ECO:0000256" key="4">
    <source>
        <dbReference type="ARBA" id="ARBA00012173"/>
    </source>
</evidence>
<proteinExistence type="inferred from homology"/>
<evidence type="ECO:0000313" key="15">
    <source>
        <dbReference type="Proteomes" id="UP000192602"/>
    </source>
</evidence>
<evidence type="ECO:0000256" key="5">
    <source>
        <dbReference type="ARBA" id="ARBA00022630"/>
    </source>
</evidence>
<comment type="subcellular location">
    <subcellularLocation>
        <location evidence="11">Cytoplasm</location>
    </subcellularLocation>
</comment>
<dbReference type="InterPro" id="IPR003953">
    <property type="entry name" value="FAD-dep_OxRdtase_2_FAD-bd"/>
</dbReference>
<keyword evidence="7 11" id="KW-0274">FAD</keyword>
<dbReference type="InterPro" id="IPR036188">
    <property type="entry name" value="FAD/NAD-bd_sf"/>
</dbReference>
<dbReference type="PANTHER" id="PTHR42716:SF2">
    <property type="entry name" value="L-ASPARTATE OXIDASE, CHLOROPLASTIC"/>
    <property type="match status" value="1"/>
</dbReference>
<dbReference type="Gene3D" id="3.90.700.10">
    <property type="entry name" value="Succinate dehydrogenase/fumarate reductase flavoprotein, catalytic domain"/>
    <property type="match status" value="1"/>
</dbReference>
<evidence type="ECO:0000256" key="10">
    <source>
        <dbReference type="NCBIfam" id="TIGR00551"/>
    </source>
</evidence>
<dbReference type="Pfam" id="PF00890">
    <property type="entry name" value="FAD_binding_2"/>
    <property type="match status" value="1"/>
</dbReference>
<keyword evidence="5 11" id="KW-0285">Flavoprotein</keyword>
<protein>
    <recommendedName>
        <fullName evidence="4 10">L-aspartate oxidase</fullName>
        <ecNumber evidence="4 10">1.4.3.16</ecNumber>
    </recommendedName>
</protein>
<comment type="pathway">
    <text evidence="2 11">Cofactor biosynthesis; NAD(+) biosynthesis; iminoaspartate from L-aspartate (oxidase route): step 1/1.</text>
</comment>
<dbReference type="GO" id="GO:0008734">
    <property type="term" value="F:L-aspartate oxidase activity"/>
    <property type="evidence" value="ECO:0007669"/>
    <property type="project" value="UniProtKB-UniRule"/>
</dbReference>
<reference evidence="15" key="1">
    <citation type="submission" date="2017-04" db="EMBL/GenBank/DDBJ databases">
        <authorList>
            <person name="Varghese N."/>
            <person name="Submissions S."/>
        </authorList>
    </citation>
    <scope>NUCLEOTIDE SEQUENCE [LARGE SCALE GENOMIC DNA]</scope>
    <source>
        <strain evidence="15">DSM 16512</strain>
    </source>
</reference>
<keyword evidence="8 11" id="KW-0560">Oxidoreductase</keyword>
<dbReference type="AlphaFoldDB" id="A0A1W1WV78"/>
<evidence type="ECO:0000256" key="1">
    <source>
        <dbReference type="ARBA" id="ARBA00001974"/>
    </source>
</evidence>
<evidence type="ECO:0000256" key="2">
    <source>
        <dbReference type="ARBA" id="ARBA00004950"/>
    </source>
</evidence>
<dbReference type="SUPFAM" id="SSF51905">
    <property type="entry name" value="FAD/NAD(P)-binding domain"/>
    <property type="match status" value="1"/>
</dbReference>
<evidence type="ECO:0000256" key="7">
    <source>
        <dbReference type="ARBA" id="ARBA00022827"/>
    </source>
</evidence>
<evidence type="ECO:0000256" key="3">
    <source>
        <dbReference type="ARBA" id="ARBA00008562"/>
    </source>
</evidence>
<comment type="similarity">
    <text evidence="3 11">Belongs to the FAD-dependent oxidoreductase 2 family. NadB subfamily.</text>
</comment>
<dbReference type="Proteomes" id="UP000192602">
    <property type="component" value="Unassembled WGS sequence"/>
</dbReference>
<evidence type="ECO:0000259" key="13">
    <source>
        <dbReference type="Pfam" id="PF02910"/>
    </source>
</evidence>
<dbReference type="InterPro" id="IPR037099">
    <property type="entry name" value="Fum_R/Succ_DH_flav-like_C_sf"/>
</dbReference>
<dbReference type="PANTHER" id="PTHR42716">
    <property type="entry name" value="L-ASPARTATE OXIDASE"/>
    <property type="match status" value="1"/>
</dbReference>
<dbReference type="SUPFAM" id="SSF46977">
    <property type="entry name" value="Succinate dehydrogenase/fumarate reductase flavoprotein C-terminal domain"/>
    <property type="match status" value="1"/>
</dbReference>
<sequence length="478" mass="53871">MQYDYIIVGAGIAGLYASLNIPQNKKVLILSKDPIWECNTFYAQGGVATAIDESDIPAHIEDTLKAGAGLCNKEAVEILSRNSIGVIEDLIMRGFEFDKDEKGNLLFTKEAAHSKARILHAGGDATGRELHKFLLQHCKAKVLEGVIVIDLLIEEDRVYGVTVRQGAKQFNVYANYVILASGGIGSLYEYHTNAKKISADLQGLVAMKGLRLKDMEFTQFHPTVFVYNTRARKYLLTEALRGEGATIVDENGYRFLFEYDERGELAPRDIVSRAIYKYQREGHKVYLNFENFSEEFFKKRFPTIYRNFRNLGFAVPHEQVPISPAFHFAMGGIATNTWGKVEGMQNLYAIGEVACTGVHGANRLASNSLLEGLVFSKRAIEDTLLQNVNLTFKEFKSRNFLLSKSKDKEYKSLLRRTMWEKVGIVRHKKDLLEALETVKMIASQDIGHLLQLRILSAKAIIEAALKRKESIGAHYRED</sequence>
<evidence type="ECO:0000256" key="9">
    <source>
        <dbReference type="ARBA" id="ARBA00048305"/>
    </source>
</evidence>
<name>A0A1W1WV78_9BACT</name>
<dbReference type="EC" id="1.4.3.16" evidence="4 10"/>
<evidence type="ECO:0000256" key="8">
    <source>
        <dbReference type="ARBA" id="ARBA00023002"/>
    </source>
</evidence>
<dbReference type="Gene3D" id="3.50.50.60">
    <property type="entry name" value="FAD/NAD(P)-binding domain"/>
    <property type="match status" value="1"/>
</dbReference>
<dbReference type="GO" id="GO:0034628">
    <property type="term" value="P:'de novo' NAD+ biosynthetic process from L-aspartate"/>
    <property type="evidence" value="ECO:0007669"/>
    <property type="project" value="TreeGrafter"/>
</dbReference>
<dbReference type="InterPro" id="IPR005288">
    <property type="entry name" value="NadB"/>
</dbReference>